<keyword evidence="1" id="KW-0560">Oxidoreductase</keyword>
<accession>A0A834YME0</accession>
<comment type="caution">
    <text evidence="3">The sequence shown here is derived from an EMBL/GenBank/DDBJ whole genome shotgun (WGS) entry which is preliminary data.</text>
</comment>
<dbReference type="Proteomes" id="UP000655225">
    <property type="component" value="Unassembled WGS sequence"/>
</dbReference>
<gene>
    <name evidence="3" type="ORF">HHK36_021988</name>
</gene>
<dbReference type="PANTHER" id="PTHR43205">
    <property type="entry name" value="PROSTAGLANDIN REDUCTASE"/>
    <property type="match status" value="1"/>
</dbReference>
<dbReference type="Pfam" id="PF16884">
    <property type="entry name" value="ADH_N_2"/>
    <property type="match status" value="1"/>
</dbReference>
<organism evidence="3 4">
    <name type="scientific">Tetracentron sinense</name>
    <name type="common">Spur-leaf</name>
    <dbReference type="NCBI Taxonomy" id="13715"/>
    <lineage>
        <taxon>Eukaryota</taxon>
        <taxon>Viridiplantae</taxon>
        <taxon>Streptophyta</taxon>
        <taxon>Embryophyta</taxon>
        <taxon>Tracheophyta</taxon>
        <taxon>Spermatophyta</taxon>
        <taxon>Magnoliopsida</taxon>
        <taxon>Trochodendrales</taxon>
        <taxon>Trochodendraceae</taxon>
        <taxon>Tetracentron</taxon>
    </lineage>
</organism>
<dbReference type="PANTHER" id="PTHR43205:SF7">
    <property type="entry name" value="PROSTAGLANDIN REDUCTASE 1"/>
    <property type="match status" value="1"/>
</dbReference>
<dbReference type="OMA" id="YRRTVIP"/>
<dbReference type="OrthoDB" id="809632at2759"/>
<evidence type="ECO:0000313" key="3">
    <source>
        <dbReference type="EMBL" id="KAF8391754.1"/>
    </source>
</evidence>
<evidence type="ECO:0000313" key="4">
    <source>
        <dbReference type="Proteomes" id="UP000655225"/>
    </source>
</evidence>
<reference evidence="3 4" key="1">
    <citation type="submission" date="2020-04" db="EMBL/GenBank/DDBJ databases">
        <title>Plant Genome Project.</title>
        <authorList>
            <person name="Zhang R.-G."/>
        </authorList>
    </citation>
    <scope>NUCLEOTIDE SEQUENCE [LARGE SCALE GENOMIC DNA]</scope>
    <source>
        <strain evidence="3">YNK0</strain>
        <tissue evidence="3">Leaf</tissue>
    </source>
</reference>
<dbReference type="SUPFAM" id="SSF50129">
    <property type="entry name" value="GroES-like"/>
    <property type="match status" value="1"/>
</dbReference>
<dbReference type="GO" id="GO:0032440">
    <property type="term" value="F:2-alkenal reductase [NAD(P)H] activity"/>
    <property type="evidence" value="ECO:0007669"/>
    <property type="project" value="TreeGrafter"/>
</dbReference>
<keyword evidence="4" id="KW-1185">Reference proteome</keyword>
<name>A0A834YME0_TETSI</name>
<dbReference type="InterPro" id="IPR011032">
    <property type="entry name" value="GroES-like_sf"/>
</dbReference>
<dbReference type="InterPro" id="IPR041694">
    <property type="entry name" value="ADH_N_2"/>
</dbReference>
<sequence length="94" mass="10608">MAEGEEVGNKQILLRDYVSGFPKESDMALNSGTIRLKVPEGSKGVLVKNLYLSCDPYMRNRMKKPMLLATLLPSRLDRYSGEFLYRRTVIPAAV</sequence>
<dbReference type="AlphaFoldDB" id="A0A834YME0"/>
<dbReference type="InterPro" id="IPR045010">
    <property type="entry name" value="MDR_fam"/>
</dbReference>
<dbReference type="Gene3D" id="3.90.180.10">
    <property type="entry name" value="Medium-chain alcohol dehydrogenases, catalytic domain"/>
    <property type="match status" value="1"/>
</dbReference>
<evidence type="ECO:0000256" key="1">
    <source>
        <dbReference type="ARBA" id="ARBA00023002"/>
    </source>
</evidence>
<protein>
    <recommendedName>
        <fullName evidence="2">Oxidoreductase N-terminal domain-containing protein</fullName>
    </recommendedName>
</protein>
<dbReference type="EMBL" id="JABCRI010000016">
    <property type="protein sequence ID" value="KAF8391754.1"/>
    <property type="molecule type" value="Genomic_DNA"/>
</dbReference>
<feature type="domain" description="Oxidoreductase N-terminal" evidence="2">
    <location>
        <begin position="10"/>
        <end position="64"/>
    </location>
</feature>
<evidence type="ECO:0000259" key="2">
    <source>
        <dbReference type="Pfam" id="PF16884"/>
    </source>
</evidence>
<proteinExistence type="predicted"/>